<feature type="compositionally biased region" description="Basic and acidic residues" evidence="1">
    <location>
        <begin position="133"/>
        <end position="151"/>
    </location>
</feature>
<feature type="region of interest" description="Disordered" evidence="1">
    <location>
        <begin position="112"/>
        <end position="188"/>
    </location>
</feature>
<name>A0AAV7TT49_PLEWA</name>
<dbReference type="AlphaFoldDB" id="A0AAV7TT49"/>
<keyword evidence="3" id="KW-1185">Reference proteome</keyword>
<feature type="region of interest" description="Disordered" evidence="1">
    <location>
        <begin position="1"/>
        <end position="55"/>
    </location>
</feature>
<evidence type="ECO:0000313" key="3">
    <source>
        <dbReference type="Proteomes" id="UP001066276"/>
    </source>
</evidence>
<reference evidence="2" key="1">
    <citation type="journal article" date="2022" name="bioRxiv">
        <title>Sequencing and chromosome-scale assembly of the giantPleurodeles waltlgenome.</title>
        <authorList>
            <person name="Brown T."/>
            <person name="Elewa A."/>
            <person name="Iarovenko S."/>
            <person name="Subramanian E."/>
            <person name="Araus A.J."/>
            <person name="Petzold A."/>
            <person name="Susuki M."/>
            <person name="Suzuki K.-i.T."/>
            <person name="Hayashi T."/>
            <person name="Toyoda A."/>
            <person name="Oliveira C."/>
            <person name="Osipova E."/>
            <person name="Leigh N.D."/>
            <person name="Simon A."/>
            <person name="Yun M.H."/>
        </authorList>
    </citation>
    <scope>NUCLEOTIDE SEQUENCE</scope>
    <source>
        <strain evidence="2">20211129_DDA</strain>
        <tissue evidence="2">Liver</tissue>
    </source>
</reference>
<comment type="caution">
    <text evidence="2">The sequence shown here is derived from an EMBL/GenBank/DDBJ whole genome shotgun (WGS) entry which is preliminary data.</text>
</comment>
<organism evidence="2 3">
    <name type="scientific">Pleurodeles waltl</name>
    <name type="common">Iberian ribbed newt</name>
    <dbReference type="NCBI Taxonomy" id="8319"/>
    <lineage>
        <taxon>Eukaryota</taxon>
        <taxon>Metazoa</taxon>
        <taxon>Chordata</taxon>
        <taxon>Craniata</taxon>
        <taxon>Vertebrata</taxon>
        <taxon>Euteleostomi</taxon>
        <taxon>Amphibia</taxon>
        <taxon>Batrachia</taxon>
        <taxon>Caudata</taxon>
        <taxon>Salamandroidea</taxon>
        <taxon>Salamandridae</taxon>
        <taxon>Pleurodelinae</taxon>
        <taxon>Pleurodeles</taxon>
    </lineage>
</organism>
<dbReference type="EMBL" id="JANPWB010000006">
    <property type="protein sequence ID" value="KAJ1179354.1"/>
    <property type="molecule type" value="Genomic_DNA"/>
</dbReference>
<protein>
    <submittedName>
        <fullName evidence="2">Uncharacterized protein</fullName>
    </submittedName>
</protein>
<dbReference type="Proteomes" id="UP001066276">
    <property type="component" value="Chromosome 3_2"/>
</dbReference>
<evidence type="ECO:0000256" key="1">
    <source>
        <dbReference type="SAM" id="MobiDB-lite"/>
    </source>
</evidence>
<gene>
    <name evidence="2" type="ORF">NDU88_004588</name>
</gene>
<evidence type="ECO:0000313" key="2">
    <source>
        <dbReference type="EMBL" id="KAJ1179354.1"/>
    </source>
</evidence>
<accession>A0AAV7TT49</accession>
<sequence>MDEGDGSGSTAPLIKGARAGSSPTFPQAEEREASGGEWARGRRRPSRGWSDRDERPAACVVPVDVLLSPGLEQTLHSPPGSVRWGGMGGGCCSLNSLPSQPTNLRGWGRRTPCSAPGDGSGHYRSYALTGDPPGERRSREDTRFAACRSDRGPVLFPDSASRGSRIPAVSWHSLEPPPPESASLRLRE</sequence>
<proteinExistence type="predicted"/>